<comment type="caution">
    <text evidence="1">The sequence shown here is derived from an EMBL/GenBank/DDBJ whole genome shotgun (WGS) entry which is preliminary data.</text>
</comment>
<sequence length="114" mass="13381">MKKTYFKFFKDGYRKVRGGYSRFLNVYCASCKAHLFLYQKDGPGALKRTYLDRILAPKIKKTKNELVCEKCKKVIGTFFIYKKESRPAVRLYQDSVIKKIGRGIYPPPSYNSKF</sequence>
<organism evidence="1 2">
    <name type="scientific">Candidatus Nomurabacteria bacterium GW2011_GWF2_43_24</name>
    <dbReference type="NCBI Taxonomy" id="1618778"/>
    <lineage>
        <taxon>Bacteria</taxon>
        <taxon>Candidatus Nomuraibacteriota</taxon>
    </lineage>
</organism>
<evidence type="ECO:0000313" key="1">
    <source>
        <dbReference type="EMBL" id="KKT11464.1"/>
    </source>
</evidence>
<proteinExistence type="predicted"/>
<gene>
    <name evidence="1" type="ORF">UV91_C0005G0012</name>
</gene>
<reference evidence="1 2" key="1">
    <citation type="journal article" date="2015" name="Nature">
        <title>rRNA introns, odd ribosomes, and small enigmatic genomes across a large radiation of phyla.</title>
        <authorList>
            <person name="Brown C.T."/>
            <person name="Hug L.A."/>
            <person name="Thomas B.C."/>
            <person name="Sharon I."/>
            <person name="Castelle C.J."/>
            <person name="Singh A."/>
            <person name="Wilkins M.J."/>
            <person name="Williams K.H."/>
            <person name="Banfield J.F."/>
        </authorList>
    </citation>
    <scope>NUCLEOTIDE SEQUENCE [LARGE SCALE GENOMIC DNA]</scope>
</reference>
<name>A0A0G1HKQ4_9BACT</name>
<dbReference type="EMBL" id="LCGH01000005">
    <property type="protein sequence ID" value="KKT11464.1"/>
    <property type="molecule type" value="Genomic_DNA"/>
</dbReference>
<accession>A0A0G1HKQ4</accession>
<evidence type="ECO:0000313" key="2">
    <source>
        <dbReference type="Proteomes" id="UP000033907"/>
    </source>
</evidence>
<dbReference type="Proteomes" id="UP000033907">
    <property type="component" value="Unassembled WGS sequence"/>
</dbReference>
<protein>
    <submittedName>
        <fullName evidence="1">Uncharacterized protein</fullName>
    </submittedName>
</protein>
<dbReference type="AlphaFoldDB" id="A0A0G1HKQ4"/>